<comment type="caution">
    <text evidence="1">The sequence shown here is derived from an EMBL/GenBank/DDBJ whole genome shotgun (WGS) entry which is preliminary data.</text>
</comment>
<proteinExistence type="predicted"/>
<evidence type="ECO:0008006" key="3">
    <source>
        <dbReference type="Google" id="ProtNLM"/>
    </source>
</evidence>
<organism evidence="1 2">
    <name type="scientific">Candidatus Sherwoodlollariibacterium unditelluris</name>
    <dbReference type="NCBI Taxonomy" id="1974757"/>
    <lineage>
        <taxon>Bacteria</taxon>
        <taxon>Pseudomonadati</taxon>
        <taxon>Candidatus Omnitrophota</taxon>
        <taxon>Candidatus Sherwoodlollariibacterium</taxon>
    </lineage>
</organism>
<dbReference type="EMBL" id="PCRK01000123">
    <property type="protein sequence ID" value="PIP19043.1"/>
    <property type="molecule type" value="Genomic_DNA"/>
</dbReference>
<dbReference type="Proteomes" id="UP000231292">
    <property type="component" value="Unassembled WGS sequence"/>
</dbReference>
<dbReference type="AlphaFoldDB" id="A0A2G9YJZ2"/>
<protein>
    <recommendedName>
        <fullName evidence="3">DUF932 domain-containing protein</fullName>
    </recommendedName>
</protein>
<reference evidence="1 2" key="1">
    <citation type="submission" date="2017-09" db="EMBL/GenBank/DDBJ databases">
        <title>Depth-based differentiation of microbial function through sediment-hosted aquifers and enrichment of novel symbionts in the deep terrestrial subsurface.</title>
        <authorList>
            <person name="Probst A.J."/>
            <person name="Ladd B."/>
            <person name="Jarett J.K."/>
            <person name="Geller-Mcgrath D.E."/>
            <person name="Sieber C.M."/>
            <person name="Emerson J.B."/>
            <person name="Anantharaman K."/>
            <person name="Thomas B.C."/>
            <person name="Malmstrom R."/>
            <person name="Stieglmeier M."/>
            <person name="Klingl A."/>
            <person name="Woyke T."/>
            <person name="Ryan C.M."/>
            <person name="Banfield J.F."/>
        </authorList>
    </citation>
    <scope>NUCLEOTIDE SEQUENCE [LARGE SCALE GENOMIC DNA]</scope>
    <source>
        <strain evidence="1">CG23_combo_of_CG06-09_8_20_14_all_41_10</strain>
    </source>
</reference>
<sequence length="260" mass="30020">MMTKELYDFPTELRPIMTCNGERIPDRMAVVRTDTNMALGIVGKDYKIVPHSAVIETFDRVDILSRKKVDVCKGGAVLMAQYELKEGKNILCADIKVGDTVSFGLRVFNSMNSLFGVGFELNALRLQCKNGLVVPRAIAKLSFRHFQGLDVSRFTELIQEKTREIEPTVEIWKRWMEIKPSPERITEFFKDVDVGKRLTEKLYKKAVESAQGAGVWGLYQVFTYYITHELNTRVAPEDKILIQKDKERSFLDRFYTFNWN</sequence>
<name>A0A2G9YJZ2_9BACT</name>
<dbReference type="InterPro" id="IPR026325">
    <property type="entry name" value="DUF932"/>
</dbReference>
<accession>A0A2G9YJZ2</accession>
<gene>
    <name evidence="1" type="ORF">COX41_04975</name>
</gene>
<evidence type="ECO:0000313" key="1">
    <source>
        <dbReference type="EMBL" id="PIP19043.1"/>
    </source>
</evidence>
<evidence type="ECO:0000313" key="2">
    <source>
        <dbReference type="Proteomes" id="UP000231292"/>
    </source>
</evidence>
<dbReference type="Pfam" id="PF06067">
    <property type="entry name" value="DUF932"/>
    <property type="match status" value="1"/>
</dbReference>